<evidence type="ECO:0000313" key="3">
    <source>
        <dbReference type="EMBL" id="KAF6235620.1"/>
    </source>
</evidence>
<dbReference type="GO" id="GO:0005524">
    <property type="term" value="F:ATP binding"/>
    <property type="evidence" value="ECO:0007669"/>
    <property type="project" value="InterPro"/>
</dbReference>
<protein>
    <recommendedName>
        <fullName evidence="2">Protein kinase domain-containing protein</fullName>
    </recommendedName>
</protein>
<reference evidence="3 4" key="1">
    <citation type="journal article" date="2020" name="Genomics">
        <title>Complete, high-quality genomes from long-read metagenomic sequencing of two wolf lichen thalli reveals enigmatic genome architecture.</title>
        <authorList>
            <person name="McKenzie S.K."/>
            <person name="Walston R.F."/>
            <person name="Allen J.L."/>
        </authorList>
    </citation>
    <scope>NUCLEOTIDE SEQUENCE [LARGE SCALE GENOMIC DNA]</scope>
    <source>
        <strain evidence="3">WasteWater2</strain>
    </source>
</reference>
<comment type="caution">
    <text evidence="3">The sequence shown here is derived from an EMBL/GenBank/DDBJ whole genome shotgun (WGS) entry which is preliminary data.</text>
</comment>
<dbReference type="GO" id="GO:0004674">
    <property type="term" value="F:protein serine/threonine kinase activity"/>
    <property type="evidence" value="ECO:0007669"/>
    <property type="project" value="TreeGrafter"/>
</dbReference>
<dbReference type="OrthoDB" id="4062651at2759"/>
<feature type="region of interest" description="Disordered" evidence="1">
    <location>
        <begin position="676"/>
        <end position="699"/>
    </location>
</feature>
<dbReference type="Gene3D" id="1.10.510.10">
    <property type="entry name" value="Transferase(Phosphotransferase) domain 1"/>
    <property type="match status" value="2"/>
</dbReference>
<feature type="compositionally biased region" description="Polar residues" evidence="1">
    <location>
        <begin position="22"/>
        <end position="39"/>
    </location>
</feature>
<accession>A0A8H6FVN3</accession>
<dbReference type="Proteomes" id="UP000578531">
    <property type="component" value="Unassembled WGS sequence"/>
</dbReference>
<dbReference type="PANTHER" id="PTHR24359:SF1">
    <property type="entry name" value="INHIBITOR OF NUCLEAR FACTOR KAPPA-B KINASE EPSILON SUBUNIT HOMOLOG 1-RELATED"/>
    <property type="match status" value="1"/>
</dbReference>
<dbReference type="InterPro" id="IPR011009">
    <property type="entry name" value="Kinase-like_dom_sf"/>
</dbReference>
<dbReference type="AlphaFoldDB" id="A0A8H6FVN3"/>
<dbReference type="GeneID" id="59287964"/>
<dbReference type="RefSeq" id="XP_037164988.1">
    <property type="nucleotide sequence ID" value="XM_037308214.1"/>
</dbReference>
<name>A0A8H6FVN3_9LECA</name>
<dbReference type="SUPFAM" id="SSF56112">
    <property type="entry name" value="Protein kinase-like (PK-like)"/>
    <property type="match status" value="1"/>
</dbReference>
<organism evidence="3 4">
    <name type="scientific">Letharia columbiana</name>
    <dbReference type="NCBI Taxonomy" id="112416"/>
    <lineage>
        <taxon>Eukaryota</taxon>
        <taxon>Fungi</taxon>
        <taxon>Dikarya</taxon>
        <taxon>Ascomycota</taxon>
        <taxon>Pezizomycotina</taxon>
        <taxon>Lecanoromycetes</taxon>
        <taxon>OSLEUM clade</taxon>
        <taxon>Lecanoromycetidae</taxon>
        <taxon>Lecanorales</taxon>
        <taxon>Lecanorineae</taxon>
        <taxon>Parmeliaceae</taxon>
        <taxon>Letharia</taxon>
    </lineage>
</organism>
<evidence type="ECO:0000256" key="1">
    <source>
        <dbReference type="SAM" id="MobiDB-lite"/>
    </source>
</evidence>
<dbReference type="EMBL" id="JACCJC010000024">
    <property type="protein sequence ID" value="KAF6235620.1"/>
    <property type="molecule type" value="Genomic_DNA"/>
</dbReference>
<sequence>MSISSPLPSKVMDPARLRPHHSSANSQSDDYASDYQTSDDGYDYNVVDDAPEAQPTKAKKFKPAITSQASIEASASKGLEDADHAFTELMPHIWQRHAGRRRAKIPEVDLDLEKGVSGGAATDEKKSSKAAPEVTNIKLRWTMPEIEGWRVLQLDSSKPDVEVQEPYLQQRRVRWHHSERDVMQLDIPEDLVNECQSQGLARGERGLTRRLLKRVRNVAERESMASSLEPAQRPINLIELADRCEQHLNSLKTYANNSKTKHNSGKKKVLLEDVITRVNSNTQSLKAWTAAITKGRQTSDKEIKASVNSVFEDIVSRVNDAKEALGHRLAFSIWIPDKSKCFMLQGCIPKSKLTSEQGRLDLNGNVGNADDPGDGKIYDQGSIQQASQILKAFYDAWSEPIIKANGANPTSPDILRKVGKIPDMAKICLILRGMKQERLLDCFCEESKDDRHLPLKVETKRIIFEPDDADHAKNFSNEQYRAMCRTWNDGEHIKIAEEEPLPLKYINEYGKGSYGSVTRNQHAFTDAFYDCKEQISVEARAHLLREIARLKKPGHRHIVQFVKSYQRGTRYGILLKPAATTDLKKLLDRYRRNGLDYDRDSRDRRRDRVVLKLVLLTKAPGPNPARFLWADFGLAHDFGDSGHSKTTSKSRHRYSPRYAAPEVMEEFEARKARGEIEHEDSDDDEDEDAAAQSIGGPGNAIGHGRSSNIYSFSIVFLKVLSYLITEGSDASVPSDCESCMPFWKNTEGVQAWAKKQIQRLTRKDPLVFLFRLSSKMIARRPGDRPIISDVVRGLTEANQQYFCTACLQQPEEPTSQAVIAEEQMVEGLEKAKCLS</sequence>
<feature type="domain" description="Protein kinase" evidence="2">
    <location>
        <begin position="503"/>
        <end position="802"/>
    </location>
</feature>
<dbReference type="PROSITE" id="PS50011">
    <property type="entry name" value="PROTEIN_KINASE_DOM"/>
    <property type="match status" value="1"/>
</dbReference>
<gene>
    <name evidence="3" type="ORF">HO173_006303</name>
</gene>
<evidence type="ECO:0000259" key="2">
    <source>
        <dbReference type="PROSITE" id="PS50011"/>
    </source>
</evidence>
<proteinExistence type="predicted"/>
<feature type="region of interest" description="Disordered" evidence="1">
    <location>
        <begin position="1"/>
        <end position="66"/>
    </location>
</feature>
<dbReference type="InterPro" id="IPR000719">
    <property type="entry name" value="Prot_kinase_dom"/>
</dbReference>
<feature type="compositionally biased region" description="Acidic residues" evidence="1">
    <location>
        <begin position="677"/>
        <end position="689"/>
    </location>
</feature>
<keyword evidence="4" id="KW-1185">Reference proteome</keyword>
<dbReference type="SMART" id="SM00220">
    <property type="entry name" value="S_TKc"/>
    <property type="match status" value="1"/>
</dbReference>
<evidence type="ECO:0000313" key="4">
    <source>
        <dbReference type="Proteomes" id="UP000578531"/>
    </source>
</evidence>
<dbReference type="PANTHER" id="PTHR24359">
    <property type="entry name" value="SERINE/THREONINE-PROTEIN KINASE SBK1"/>
    <property type="match status" value="1"/>
</dbReference>